<sequence>MKEEPEEHGIKQEEDELQIAVSVKTEVQESPQTKEDSEEQWIKREEEQLTVRRTSNVSCVLTQRREHRAKTQGEEMSSEMEGDTEHSSDDEDEEEAHLHHPQPLSSGTDEGDDHQRSEENCTPEYATDAESDRFSTLPNI</sequence>
<protein>
    <submittedName>
        <fullName evidence="2">Uncharacterized protein</fullName>
    </submittedName>
</protein>
<proteinExistence type="predicted"/>
<dbReference type="Proteomes" id="UP001497482">
    <property type="component" value="Chromosome 22"/>
</dbReference>
<evidence type="ECO:0000256" key="1">
    <source>
        <dbReference type="SAM" id="MobiDB-lite"/>
    </source>
</evidence>
<reference evidence="2 3" key="1">
    <citation type="submission" date="2024-04" db="EMBL/GenBank/DDBJ databases">
        <authorList>
            <person name="Waldvogel A.-M."/>
            <person name="Schoenle A."/>
        </authorList>
    </citation>
    <scope>NUCLEOTIDE SEQUENCE [LARGE SCALE GENOMIC DNA]</scope>
</reference>
<gene>
    <name evidence="2" type="ORF">KC01_LOCUS27016</name>
</gene>
<feature type="region of interest" description="Disordered" evidence="1">
    <location>
        <begin position="24"/>
        <end position="140"/>
    </location>
</feature>
<feature type="compositionally biased region" description="Basic and acidic residues" evidence="1">
    <location>
        <begin position="32"/>
        <end position="50"/>
    </location>
</feature>
<dbReference type="AlphaFoldDB" id="A0AAV2L8R3"/>
<feature type="compositionally biased region" description="Acidic residues" evidence="1">
    <location>
        <begin position="76"/>
        <end position="95"/>
    </location>
</feature>
<feature type="compositionally biased region" description="Polar residues" evidence="1">
    <location>
        <begin position="51"/>
        <end position="61"/>
    </location>
</feature>
<accession>A0AAV2L8R3</accession>
<dbReference type="EMBL" id="OZ035844">
    <property type="protein sequence ID" value="CAL1598651.1"/>
    <property type="molecule type" value="Genomic_DNA"/>
</dbReference>
<keyword evidence="3" id="KW-1185">Reference proteome</keyword>
<evidence type="ECO:0000313" key="3">
    <source>
        <dbReference type="Proteomes" id="UP001497482"/>
    </source>
</evidence>
<name>A0AAV2L8R3_KNICA</name>
<organism evidence="2 3">
    <name type="scientific">Knipowitschia caucasica</name>
    <name type="common">Caucasian dwarf goby</name>
    <name type="synonym">Pomatoschistus caucasicus</name>
    <dbReference type="NCBI Taxonomy" id="637954"/>
    <lineage>
        <taxon>Eukaryota</taxon>
        <taxon>Metazoa</taxon>
        <taxon>Chordata</taxon>
        <taxon>Craniata</taxon>
        <taxon>Vertebrata</taxon>
        <taxon>Euteleostomi</taxon>
        <taxon>Actinopterygii</taxon>
        <taxon>Neopterygii</taxon>
        <taxon>Teleostei</taxon>
        <taxon>Neoteleostei</taxon>
        <taxon>Acanthomorphata</taxon>
        <taxon>Gobiaria</taxon>
        <taxon>Gobiiformes</taxon>
        <taxon>Gobioidei</taxon>
        <taxon>Gobiidae</taxon>
        <taxon>Gobiinae</taxon>
        <taxon>Knipowitschia</taxon>
    </lineage>
</organism>
<evidence type="ECO:0000313" key="2">
    <source>
        <dbReference type="EMBL" id="CAL1598651.1"/>
    </source>
</evidence>